<protein>
    <submittedName>
        <fullName evidence="5">Piwi-domain-containing protein</fullName>
    </submittedName>
</protein>
<comment type="similarity">
    <text evidence="1">Belongs to the argonaute family.</text>
</comment>
<dbReference type="Gene3D" id="3.40.50.2300">
    <property type="match status" value="1"/>
</dbReference>
<feature type="region of interest" description="Disordered" evidence="2">
    <location>
        <begin position="1046"/>
        <end position="1075"/>
    </location>
</feature>
<dbReference type="SUPFAM" id="SSF53098">
    <property type="entry name" value="Ribonuclease H-like"/>
    <property type="match status" value="1"/>
</dbReference>
<dbReference type="RefSeq" id="XP_024745315.1">
    <property type="nucleotide sequence ID" value="XM_024893743.1"/>
</dbReference>
<dbReference type="SMART" id="SM00949">
    <property type="entry name" value="PAZ"/>
    <property type="match status" value="1"/>
</dbReference>
<dbReference type="Pfam" id="PF08699">
    <property type="entry name" value="ArgoL1"/>
    <property type="match status" value="1"/>
</dbReference>
<sequence>MFVYFFLRRYRHIVLLVKASLWEAFSIVNFDSLRRHCLTIRTWRRLPFISLHATVFSIIESSSSILPDLTLEQTSAEIRLHGEYYRDFDRKSEFSTCLSEAAPLPPPGMARLDKAALTTLVDPLWQVLQEAVVLLQHKALRDKAHRHKARRPAVRALAGLPAWDLIPRSPRARIERAILKDVFAVRGKNLTSEGRPEIVEVNQLRMTKFDFSKKIYQYDVVLSPEPDKRGPVLKKIWAHANLKNALAAYNYPMWIMDGSRLAWSPALVDRGEIQVTVDLDGGKPPGRSGRSNKFYVMLRKTTEIQMGALRGYLERKMQFNNSVQEALNFMDHLIRQWPSEHLLAIKRSFYKKNEAGVPLLRDGVITVHKGTYVSLRLSNNLSKGGIGLALNADVTNTCFWTGRQTMDQYMMSFLRTLDKRYQREEVATTKIFNPVRNAKGEWQSSDAFKQLRKMRKLKFTIRHMNRDPKLAEKVYTVMDFAFDQKYGPQGGANAVTVKFDYNGREISVADYYREKYNATLKYPFLPLIATGKNGHIPMEFAFVEPMQRYAFKLNPEQTAAMIKIAVTRPNVRKGDIMKNIGDLRLQQDPYLKFYGVELQTQFAKTEARVLNAPLVNFAQGTADPKYSGRWDLRGKKFFKPNVAPLINWGFIVMDDCVQFSQLQQFARTFKTTFMGHGGICKNDPLLINVPGHVKNNVAQALAYAHNQITRERGYTQLIFVVVQHKNSPHYERLKKSADCRFGVLTQVVNGASVASNNGQYHSNVCMKVNAKLGGSTSRTNPPWKMQGTYFPKDRPTMIVGVDISHAAPGGPSPSVAAMTMSVDRDATKYAAMVETNGYRVEMLSHANVHTLFGHLCKVWMNGHDRQFPKHVIYFRDGVAEGQFAHVIEQEIKEIKGYFKQAAPSQQLPKFTVIVATKRHHIRFFPEKGDRNGNALPGTLVEKEVTHPFMYDFYLCSHVAIQGTARPVHYHVLIDEMNIPVNELQKMIYHQCYSYARSTTPVSLHPAVYYAHLAGSRARAHENIATSEGFRAGAKGHEMIRDKVAKGESMSVPQRGSDAPSLLQLGGKPENNTPIDGEMRQREFFRGTMWYI</sequence>
<dbReference type="SMART" id="SM00950">
    <property type="entry name" value="Piwi"/>
    <property type="match status" value="1"/>
</dbReference>
<dbReference type="InterPro" id="IPR014811">
    <property type="entry name" value="ArgoL1"/>
</dbReference>
<dbReference type="CDD" id="cd04657">
    <property type="entry name" value="Piwi_ago-like"/>
    <property type="match status" value="1"/>
</dbReference>
<evidence type="ECO:0000313" key="5">
    <source>
        <dbReference type="EMBL" id="PTB61995.1"/>
    </source>
</evidence>
<evidence type="ECO:0000256" key="1">
    <source>
        <dbReference type="RuleBase" id="RU361178"/>
    </source>
</evidence>
<dbReference type="Gene3D" id="2.170.260.10">
    <property type="entry name" value="paz domain"/>
    <property type="match status" value="1"/>
</dbReference>
<dbReference type="SMART" id="SM01163">
    <property type="entry name" value="DUF1785"/>
    <property type="match status" value="1"/>
</dbReference>
<dbReference type="InterPro" id="IPR012337">
    <property type="entry name" value="RNaseH-like_sf"/>
</dbReference>
<name>A0A2T4AY39_9HYPO</name>
<dbReference type="InterPro" id="IPR032472">
    <property type="entry name" value="ArgoL2"/>
</dbReference>
<dbReference type="InterPro" id="IPR032474">
    <property type="entry name" value="Argonaute_N"/>
</dbReference>
<dbReference type="PROSITE" id="PS50821">
    <property type="entry name" value="PAZ"/>
    <property type="match status" value="1"/>
</dbReference>
<evidence type="ECO:0000259" key="4">
    <source>
        <dbReference type="PROSITE" id="PS50822"/>
    </source>
</evidence>
<dbReference type="GeneID" id="36601861"/>
<dbReference type="AlphaFoldDB" id="A0A2T4AY39"/>
<dbReference type="Pfam" id="PF02170">
    <property type="entry name" value="PAZ"/>
    <property type="match status" value="1"/>
</dbReference>
<keyword evidence="6" id="KW-1185">Reference proteome</keyword>
<dbReference type="CDD" id="cd02846">
    <property type="entry name" value="PAZ_argonaute_like"/>
    <property type="match status" value="1"/>
</dbReference>
<feature type="domain" description="Piwi" evidence="4">
    <location>
        <begin position="717"/>
        <end position="1022"/>
    </location>
</feature>
<evidence type="ECO:0000256" key="2">
    <source>
        <dbReference type="SAM" id="MobiDB-lite"/>
    </source>
</evidence>
<organism evidence="5 6">
    <name type="scientific">Trichoderma citrinoviride</name>
    <dbReference type="NCBI Taxonomy" id="58853"/>
    <lineage>
        <taxon>Eukaryota</taxon>
        <taxon>Fungi</taxon>
        <taxon>Dikarya</taxon>
        <taxon>Ascomycota</taxon>
        <taxon>Pezizomycotina</taxon>
        <taxon>Sordariomycetes</taxon>
        <taxon>Hypocreomycetidae</taxon>
        <taxon>Hypocreales</taxon>
        <taxon>Hypocreaceae</taxon>
        <taxon>Trichoderma</taxon>
    </lineage>
</organism>
<dbReference type="Proteomes" id="UP000241546">
    <property type="component" value="Unassembled WGS sequence"/>
</dbReference>
<proteinExistence type="inferred from homology"/>
<dbReference type="PROSITE" id="PS50822">
    <property type="entry name" value="PIWI"/>
    <property type="match status" value="1"/>
</dbReference>
<evidence type="ECO:0000259" key="3">
    <source>
        <dbReference type="PROSITE" id="PS50821"/>
    </source>
</evidence>
<dbReference type="OrthoDB" id="10252740at2759"/>
<dbReference type="InterPro" id="IPR036397">
    <property type="entry name" value="RNaseH_sf"/>
</dbReference>
<dbReference type="InterPro" id="IPR036085">
    <property type="entry name" value="PAZ_dom_sf"/>
</dbReference>
<dbReference type="EMBL" id="KZ680226">
    <property type="protein sequence ID" value="PTB61995.1"/>
    <property type="molecule type" value="Genomic_DNA"/>
</dbReference>
<dbReference type="InterPro" id="IPR045246">
    <property type="entry name" value="Piwi_ago-like"/>
</dbReference>
<feature type="domain" description="PAZ" evidence="3">
    <location>
        <begin position="430"/>
        <end position="545"/>
    </location>
</feature>
<gene>
    <name evidence="5" type="ORF">BBK36DRAFT_1145287</name>
</gene>
<accession>A0A2T4AY39</accession>
<dbReference type="Pfam" id="PF16486">
    <property type="entry name" value="ArgoN"/>
    <property type="match status" value="1"/>
</dbReference>
<dbReference type="GO" id="GO:0003723">
    <property type="term" value="F:RNA binding"/>
    <property type="evidence" value="ECO:0007669"/>
    <property type="project" value="InterPro"/>
</dbReference>
<reference evidence="6" key="1">
    <citation type="submission" date="2016-07" db="EMBL/GenBank/DDBJ databases">
        <title>Multiple horizontal gene transfer events from other fungi enriched the ability of initially mycotrophic Trichoderma (Ascomycota) to feed on dead plant biomass.</title>
        <authorList>
            <consortium name="DOE Joint Genome Institute"/>
            <person name="Atanasova L."/>
            <person name="Chenthamara K."/>
            <person name="Zhang J."/>
            <person name="Grujic M."/>
            <person name="Henrissat B."/>
            <person name="Kuo A."/>
            <person name="Aerts A."/>
            <person name="Salamov A."/>
            <person name="Lipzen A."/>
            <person name="Labutti K."/>
            <person name="Barry K."/>
            <person name="Miao Y."/>
            <person name="Rahimi M.J."/>
            <person name="Shen Q."/>
            <person name="Grigoriev I.V."/>
            <person name="Kubicek C.P."/>
            <person name="Druzhinina I.S."/>
        </authorList>
    </citation>
    <scope>NUCLEOTIDE SEQUENCE [LARGE SCALE GENOMIC DNA]</scope>
    <source>
        <strain evidence="6">TUCIM 6016</strain>
    </source>
</reference>
<dbReference type="Pfam" id="PF16488">
    <property type="entry name" value="ArgoL2"/>
    <property type="match status" value="1"/>
</dbReference>
<dbReference type="Gene3D" id="3.30.420.10">
    <property type="entry name" value="Ribonuclease H-like superfamily/Ribonuclease H"/>
    <property type="match status" value="1"/>
</dbReference>
<evidence type="ECO:0000313" key="6">
    <source>
        <dbReference type="Proteomes" id="UP000241546"/>
    </source>
</evidence>
<dbReference type="Pfam" id="PF02171">
    <property type="entry name" value="Piwi"/>
    <property type="match status" value="1"/>
</dbReference>
<dbReference type="PANTHER" id="PTHR22891">
    <property type="entry name" value="EUKARYOTIC TRANSLATION INITIATION FACTOR 2C"/>
    <property type="match status" value="1"/>
</dbReference>
<dbReference type="InterPro" id="IPR003165">
    <property type="entry name" value="Piwi"/>
</dbReference>
<dbReference type="InterPro" id="IPR003100">
    <property type="entry name" value="PAZ_dom"/>
</dbReference>
<dbReference type="SUPFAM" id="SSF101690">
    <property type="entry name" value="PAZ domain"/>
    <property type="match status" value="2"/>
</dbReference>